<organism evidence="4 5">
    <name type="scientific">Hohenbuehelia grisea</name>
    <dbReference type="NCBI Taxonomy" id="104357"/>
    <lineage>
        <taxon>Eukaryota</taxon>
        <taxon>Fungi</taxon>
        <taxon>Dikarya</taxon>
        <taxon>Basidiomycota</taxon>
        <taxon>Agaricomycotina</taxon>
        <taxon>Agaricomycetes</taxon>
        <taxon>Agaricomycetidae</taxon>
        <taxon>Agaricales</taxon>
        <taxon>Pleurotineae</taxon>
        <taxon>Pleurotaceae</taxon>
        <taxon>Hohenbuehelia</taxon>
    </lineage>
</organism>
<sequence length="152" mass="18167">MPPFIHSSPEPVPNHKEYKVEKILDSRLRMYDGRTGYYVKWKNFGSEYNSWVDERDIRNAEQLIVDHELHKSYKVMNKYMHLDSWEELVYEIFAVYKVNSYDEDMTVIFSLISGEIARADLKVCKARFPQQMLEFYESHLDWKTGDLGEVNN</sequence>
<reference evidence="5" key="1">
    <citation type="submission" date="2024-06" db="EMBL/GenBank/DDBJ databases">
        <title>Multi-omics analyses provide insights into the biosynthesis of the anticancer antibiotic pleurotin in Hohenbuehelia grisea.</title>
        <authorList>
            <person name="Weaver J.A."/>
            <person name="Alberti F."/>
        </authorList>
    </citation>
    <scope>NUCLEOTIDE SEQUENCE [LARGE SCALE GENOMIC DNA]</scope>
    <source>
        <strain evidence="5">T-177</strain>
    </source>
</reference>
<comment type="caution">
    <text evidence="4">The sequence shown here is derived from an EMBL/GenBank/DDBJ whole genome shotgun (WGS) entry which is preliminary data.</text>
</comment>
<dbReference type="SMART" id="SM00298">
    <property type="entry name" value="CHROMO"/>
    <property type="match status" value="1"/>
</dbReference>
<accession>A0ABR3JM33</accession>
<dbReference type="InterPro" id="IPR000953">
    <property type="entry name" value="Chromo/chromo_shadow_dom"/>
</dbReference>
<keyword evidence="2" id="KW-0539">Nucleus</keyword>
<dbReference type="Gene3D" id="2.40.50.40">
    <property type="match status" value="2"/>
</dbReference>
<protein>
    <recommendedName>
        <fullName evidence="3">Chromo domain-containing protein</fullName>
    </recommendedName>
</protein>
<keyword evidence="5" id="KW-1185">Reference proteome</keyword>
<dbReference type="InterPro" id="IPR016197">
    <property type="entry name" value="Chromo-like_dom_sf"/>
</dbReference>
<feature type="domain" description="Chromo" evidence="3">
    <location>
        <begin position="18"/>
        <end position="64"/>
    </location>
</feature>
<dbReference type="InterPro" id="IPR008251">
    <property type="entry name" value="Chromo_shadow_dom"/>
</dbReference>
<evidence type="ECO:0000256" key="2">
    <source>
        <dbReference type="ARBA" id="ARBA00023242"/>
    </source>
</evidence>
<comment type="subcellular location">
    <subcellularLocation>
        <location evidence="1">Nucleus</location>
    </subcellularLocation>
</comment>
<dbReference type="InterPro" id="IPR023779">
    <property type="entry name" value="Chromodomain_CS"/>
</dbReference>
<dbReference type="Pfam" id="PF01393">
    <property type="entry name" value="Chromo_shadow"/>
    <property type="match status" value="1"/>
</dbReference>
<evidence type="ECO:0000313" key="4">
    <source>
        <dbReference type="EMBL" id="KAL0956868.1"/>
    </source>
</evidence>
<dbReference type="PROSITE" id="PS50013">
    <property type="entry name" value="CHROMO_2"/>
    <property type="match status" value="1"/>
</dbReference>
<dbReference type="PROSITE" id="PS00598">
    <property type="entry name" value="CHROMO_1"/>
    <property type="match status" value="1"/>
</dbReference>
<name>A0ABR3JM33_9AGAR</name>
<evidence type="ECO:0000259" key="3">
    <source>
        <dbReference type="PROSITE" id="PS50013"/>
    </source>
</evidence>
<gene>
    <name evidence="4" type="ORF">HGRIS_002976</name>
</gene>
<evidence type="ECO:0000313" key="5">
    <source>
        <dbReference type="Proteomes" id="UP001556367"/>
    </source>
</evidence>
<dbReference type="CDD" id="cd00024">
    <property type="entry name" value="CD_CSD"/>
    <property type="match status" value="1"/>
</dbReference>
<dbReference type="Pfam" id="PF00385">
    <property type="entry name" value="Chromo"/>
    <property type="match status" value="1"/>
</dbReference>
<dbReference type="Proteomes" id="UP001556367">
    <property type="component" value="Unassembled WGS sequence"/>
</dbReference>
<proteinExistence type="predicted"/>
<dbReference type="EMBL" id="JASNQZ010000006">
    <property type="protein sequence ID" value="KAL0956868.1"/>
    <property type="molecule type" value="Genomic_DNA"/>
</dbReference>
<dbReference type="SUPFAM" id="SSF54160">
    <property type="entry name" value="Chromo domain-like"/>
    <property type="match status" value="2"/>
</dbReference>
<evidence type="ECO:0000256" key="1">
    <source>
        <dbReference type="ARBA" id="ARBA00004123"/>
    </source>
</evidence>
<dbReference type="InterPro" id="IPR023780">
    <property type="entry name" value="Chromo_domain"/>
</dbReference>